<protein>
    <submittedName>
        <fullName evidence="2">Uncharacterized protein</fullName>
    </submittedName>
</protein>
<dbReference type="EMBL" id="JAIWYP010000003">
    <property type="protein sequence ID" value="KAH3859558.1"/>
    <property type="molecule type" value="Genomic_DNA"/>
</dbReference>
<proteinExistence type="predicted"/>
<reference evidence="2" key="1">
    <citation type="journal article" date="2019" name="bioRxiv">
        <title>The Genome of the Zebra Mussel, Dreissena polymorpha: A Resource for Invasive Species Research.</title>
        <authorList>
            <person name="McCartney M.A."/>
            <person name="Auch B."/>
            <person name="Kono T."/>
            <person name="Mallez S."/>
            <person name="Zhang Y."/>
            <person name="Obille A."/>
            <person name="Becker A."/>
            <person name="Abrahante J.E."/>
            <person name="Garbe J."/>
            <person name="Badalamenti J.P."/>
            <person name="Herman A."/>
            <person name="Mangelson H."/>
            <person name="Liachko I."/>
            <person name="Sullivan S."/>
            <person name="Sone E.D."/>
            <person name="Koren S."/>
            <person name="Silverstein K.A.T."/>
            <person name="Beckman K.B."/>
            <person name="Gohl D.M."/>
        </authorList>
    </citation>
    <scope>NUCLEOTIDE SEQUENCE</scope>
    <source>
        <strain evidence="2">Duluth1</strain>
        <tissue evidence="2">Whole animal</tissue>
    </source>
</reference>
<accession>A0A9D4R9U3</accession>
<dbReference type="Proteomes" id="UP000828390">
    <property type="component" value="Unassembled WGS sequence"/>
</dbReference>
<reference evidence="2" key="2">
    <citation type="submission" date="2020-11" db="EMBL/GenBank/DDBJ databases">
        <authorList>
            <person name="McCartney M.A."/>
            <person name="Auch B."/>
            <person name="Kono T."/>
            <person name="Mallez S."/>
            <person name="Becker A."/>
            <person name="Gohl D.M."/>
            <person name="Silverstein K.A.T."/>
            <person name="Koren S."/>
            <person name="Bechman K.B."/>
            <person name="Herman A."/>
            <person name="Abrahante J.E."/>
            <person name="Garbe J."/>
        </authorList>
    </citation>
    <scope>NUCLEOTIDE SEQUENCE</scope>
    <source>
        <strain evidence="2">Duluth1</strain>
        <tissue evidence="2">Whole animal</tissue>
    </source>
</reference>
<comment type="caution">
    <text evidence="2">The sequence shown here is derived from an EMBL/GenBank/DDBJ whole genome shotgun (WGS) entry which is preliminary data.</text>
</comment>
<gene>
    <name evidence="2" type="ORF">DPMN_102375</name>
</gene>
<feature type="region of interest" description="Disordered" evidence="1">
    <location>
        <begin position="51"/>
        <end position="70"/>
    </location>
</feature>
<dbReference type="AlphaFoldDB" id="A0A9D4R9U3"/>
<name>A0A9D4R9U3_DREPO</name>
<sequence>MSIFRNINAQKDRRVRSLYAHFRGHKNALPPGGNDFQQTGTIFELIQTRGPERPKCRTDGRQNNIPPPLAGDNIIRTNVLTKFHEDWTINVTSTVLTKKNAPSP</sequence>
<evidence type="ECO:0000256" key="1">
    <source>
        <dbReference type="SAM" id="MobiDB-lite"/>
    </source>
</evidence>
<feature type="compositionally biased region" description="Basic and acidic residues" evidence="1">
    <location>
        <begin position="51"/>
        <end position="60"/>
    </location>
</feature>
<keyword evidence="3" id="KW-1185">Reference proteome</keyword>
<organism evidence="2 3">
    <name type="scientific">Dreissena polymorpha</name>
    <name type="common">Zebra mussel</name>
    <name type="synonym">Mytilus polymorpha</name>
    <dbReference type="NCBI Taxonomy" id="45954"/>
    <lineage>
        <taxon>Eukaryota</taxon>
        <taxon>Metazoa</taxon>
        <taxon>Spiralia</taxon>
        <taxon>Lophotrochozoa</taxon>
        <taxon>Mollusca</taxon>
        <taxon>Bivalvia</taxon>
        <taxon>Autobranchia</taxon>
        <taxon>Heteroconchia</taxon>
        <taxon>Euheterodonta</taxon>
        <taxon>Imparidentia</taxon>
        <taxon>Neoheterodontei</taxon>
        <taxon>Myida</taxon>
        <taxon>Dreissenoidea</taxon>
        <taxon>Dreissenidae</taxon>
        <taxon>Dreissena</taxon>
    </lineage>
</organism>
<evidence type="ECO:0000313" key="3">
    <source>
        <dbReference type="Proteomes" id="UP000828390"/>
    </source>
</evidence>
<evidence type="ECO:0000313" key="2">
    <source>
        <dbReference type="EMBL" id="KAH3859558.1"/>
    </source>
</evidence>